<dbReference type="WBParaSite" id="ES5_v2.g23199.t1">
    <property type="protein sequence ID" value="ES5_v2.g23199.t1"/>
    <property type="gene ID" value="ES5_v2.g23199"/>
</dbReference>
<sequence length="739" mass="85468">VNACIPFSNSTGYIGVLDIAGFEFFQVNSFEQFCINYCNEKLQQFFNERILKHEQELYRREALNVPGIDYADNQDCIELFEQKASGLLDLLDEEARLPGASALHYTEAVHKANARHFRLDAPRKSRLREHRDMRDNEGFLIRHYAGAVCYQTAQFLEKNNDALHASLKILMEQSENSYLKDLFEATTSGPPTPARATPGRSGTQKLAAVSVGSKFRSQLNVLLEKLRSAGTHFVRCLKPNSEMSPAKFEGAQILSQLKCAGMGSVLRLMHCGFPSRASFTDLYEMYQSLLPEQLKRLDARLFCKCLFHALGLSETDFQFGLTKAFFRAGKFAEFDELMHQDEAHMTALVGKVHSWLIRMRWRKVQYTALTTIRVKNIIAQRKRKIAKVQSYVRGYLVRKHITKKLQSFRKLNSLALRFGEIKSLCVDIDESKKDEYEARINQMIDTASALTFEYQIVAEEQARLEAIEAETLRQRQLAEQEERERQEKEAKLAEVREFEARLQREAEEAKVREAEFEAQRKEKQEKEAQEALKRESERLDGELAQRLAHENKDVVLEGNQKELRAVGENDLSKYTHSELREMMNNATDIEWVRACQSEFHRRMHFFNGWRFKAAPSKLLARPVGKSKTPPLLPLILPKTVERKQRYFRAPLSNRKRGASSSSPEKGFWFTHFDGEFIVREIELKPRVTPILFLAGRDDLKMSQYLLSETGLIETQYEIKEREFEATWLRFGGPALRTRD</sequence>
<proteinExistence type="predicted"/>
<accession>A0AC34G0V5</accession>
<reference evidence="2" key="1">
    <citation type="submission" date="2022-11" db="UniProtKB">
        <authorList>
            <consortium name="WormBaseParasite"/>
        </authorList>
    </citation>
    <scope>IDENTIFICATION</scope>
</reference>
<evidence type="ECO:0000313" key="1">
    <source>
        <dbReference type="Proteomes" id="UP000887579"/>
    </source>
</evidence>
<evidence type="ECO:0000313" key="2">
    <source>
        <dbReference type="WBParaSite" id="ES5_v2.g23199.t1"/>
    </source>
</evidence>
<organism evidence="1 2">
    <name type="scientific">Panagrolaimus sp. ES5</name>
    <dbReference type="NCBI Taxonomy" id="591445"/>
    <lineage>
        <taxon>Eukaryota</taxon>
        <taxon>Metazoa</taxon>
        <taxon>Ecdysozoa</taxon>
        <taxon>Nematoda</taxon>
        <taxon>Chromadorea</taxon>
        <taxon>Rhabditida</taxon>
        <taxon>Tylenchina</taxon>
        <taxon>Panagrolaimomorpha</taxon>
        <taxon>Panagrolaimoidea</taxon>
        <taxon>Panagrolaimidae</taxon>
        <taxon>Panagrolaimus</taxon>
    </lineage>
</organism>
<name>A0AC34G0V5_9BILA</name>
<protein>
    <submittedName>
        <fullName evidence="2">Myosin motor domain-containing protein</fullName>
    </submittedName>
</protein>
<dbReference type="Proteomes" id="UP000887579">
    <property type="component" value="Unplaced"/>
</dbReference>